<gene>
    <name evidence="1" type="ORF">GR257_34510</name>
</gene>
<comment type="caution">
    <text evidence="1">The sequence shown here is derived from an EMBL/GenBank/DDBJ whole genome shotgun (WGS) entry which is preliminary data.</text>
</comment>
<proteinExistence type="predicted"/>
<accession>A0A7K3VTP0</accession>
<sequence>MFWKKKTKSARQTLQDEIEEHREAIRLSEDFDDAFPDPVGHPEVHKQPVSLKAMDCGHITEADRKMFDRTATVGRLLNERLSYGGGSWRVIESEVRLADHWSGYSLPGTTGRHYKLFYGKLRSGALVIGQDVSEQYGAGGVHLGLTFRFPFLYDFDAIYGMLRTLTWLLSDGKGADMDRRDTGLTRELLRTLWGIQRDEMYIFQFHDAGPATVLVKALENKQVKSSAR</sequence>
<dbReference type="AlphaFoldDB" id="A0A7K3VTP0"/>
<evidence type="ECO:0000313" key="1">
    <source>
        <dbReference type="EMBL" id="NEK19878.1"/>
    </source>
</evidence>
<organism evidence="1 2">
    <name type="scientific">Rhizobium leguminosarum</name>
    <dbReference type="NCBI Taxonomy" id="384"/>
    <lineage>
        <taxon>Bacteria</taxon>
        <taxon>Pseudomonadati</taxon>
        <taxon>Pseudomonadota</taxon>
        <taxon>Alphaproteobacteria</taxon>
        <taxon>Hyphomicrobiales</taxon>
        <taxon>Rhizobiaceae</taxon>
        <taxon>Rhizobium/Agrobacterium group</taxon>
        <taxon>Rhizobium</taxon>
    </lineage>
</organism>
<dbReference type="Proteomes" id="UP000471705">
    <property type="component" value="Unassembled WGS sequence"/>
</dbReference>
<dbReference type="RefSeq" id="WP_164049986.1">
    <property type="nucleotide sequence ID" value="NZ_WUFV01000034.1"/>
</dbReference>
<protein>
    <submittedName>
        <fullName evidence="1">Uncharacterized protein</fullName>
    </submittedName>
</protein>
<reference evidence="1 2" key="1">
    <citation type="submission" date="2019-12" db="EMBL/GenBank/DDBJ databases">
        <title>Rhizobium genotypes associated with high levels of biological nitrogen fixation by grain legumes in a temperate-maritime cropping system.</title>
        <authorList>
            <person name="Maluk M."/>
            <person name="Francesc Ferrando Molina F."/>
            <person name="Lopez Del Egido L."/>
            <person name="Lafos M."/>
            <person name="Langarica-Fuentes A."/>
            <person name="Gebre Yohannes G."/>
            <person name="Young M.W."/>
            <person name="Martin P."/>
            <person name="Gantlett R."/>
            <person name="Kenicer G."/>
            <person name="Hawes C."/>
            <person name="Begg G.S."/>
            <person name="Quilliam R.S."/>
            <person name="Squire G.R."/>
            <person name="Poole P.S."/>
            <person name="Young P.W."/>
            <person name="Iannetta P.M."/>
            <person name="James E.K."/>
        </authorList>
    </citation>
    <scope>NUCLEOTIDE SEQUENCE [LARGE SCALE GENOMIC DNA]</scope>
    <source>
        <strain evidence="1 2">JHI54</strain>
    </source>
</reference>
<dbReference type="EMBL" id="WUFV01000034">
    <property type="protein sequence ID" value="NEK19878.1"/>
    <property type="molecule type" value="Genomic_DNA"/>
</dbReference>
<name>A0A7K3VTP0_RHILE</name>
<evidence type="ECO:0000313" key="2">
    <source>
        <dbReference type="Proteomes" id="UP000471705"/>
    </source>
</evidence>